<feature type="transmembrane region" description="Helical" evidence="1">
    <location>
        <begin position="180"/>
        <end position="198"/>
    </location>
</feature>
<evidence type="ECO:0000256" key="1">
    <source>
        <dbReference type="SAM" id="Phobius"/>
    </source>
</evidence>
<feature type="transmembrane region" description="Helical" evidence="1">
    <location>
        <begin position="29"/>
        <end position="52"/>
    </location>
</feature>
<evidence type="ECO:0008006" key="4">
    <source>
        <dbReference type="Google" id="ProtNLM"/>
    </source>
</evidence>
<dbReference type="EMBL" id="MNZO01000020">
    <property type="protein sequence ID" value="OIP87369.1"/>
    <property type="molecule type" value="Genomic_DNA"/>
</dbReference>
<accession>A0A1J5HQJ4</accession>
<evidence type="ECO:0000313" key="3">
    <source>
        <dbReference type="Proteomes" id="UP000182344"/>
    </source>
</evidence>
<reference evidence="2 3" key="1">
    <citation type="journal article" date="2016" name="Environ. Microbiol.">
        <title>Genomic resolution of a cold subsurface aquifer community provides metabolic insights for novel microbes adapted to high CO concentrations.</title>
        <authorList>
            <person name="Probst A.J."/>
            <person name="Castelle C.J."/>
            <person name="Singh A."/>
            <person name="Brown C.T."/>
            <person name="Anantharaman K."/>
            <person name="Sharon I."/>
            <person name="Hug L.A."/>
            <person name="Burstein D."/>
            <person name="Emerson J.B."/>
            <person name="Thomas B.C."/>
            <person name="Banfield J.F."/>
        </authorList>
    </citation>
    <scope>NUCLEOTIDE SEQUENCE [LARGE SCALE GENOMIC DNA]</scope>
    <source>
        <strain evidence="2">CG2_30_35_20</strain>
    </source>
</reference>
<dbReference type="PANTHER" id="PTHR37422:SF17">
    <property type="entry name" value="O-ANTIGEN LIGASE"/>
    <property type="match status" value="1"/>
</dbReference>
<dbReference type="AlphaFoldDB" id="A0A1J5HQJ4"/>
<sequence length="465" mass="53323">MNIFRIILATLILFIPLYPKFPLANFSGIYVALRLDDIIIAIVILIWVFAQIKNKFPILKQKITYLFLAYFVAISISTLIAVFIYQTTSPHILLLHLFRRFEYLSLFFITLGALPTKKDFSFSYYFLLLSLLGITLYGYGQRHYNLPIISTMNEEFSRGQLLQTSIWTRVSSTFAGHYDLAAYLSLVLIIIFSLIPIIKNKILKTVSLILFLVSFNLLTQTASRISIFAFWGGCFVALFLIKKYLWIIPISLLVVYSMFNSIDLNQRLLATLNILKPKPTPTIIISTKPTTPQPTAIIIKIKPTLTKYVVVPTPFPTIIRHGPIDEFIPIDTDIGVARSGEIRFNVEWPRAINAFQKNILFGTGLGSISLATDNDFLRLLGESGIFGFITFLFIPFYFLLKTIKYFWQKKPDFYIQLQLIFIGVIVSAFANAIFIDIFEASKVAYTFWIIMAIFYRLIELNSNKK</sequence>
<keyword evidence="1" id="KW-1133">Transmembrane helix</keyword>
<feature type="transmembrane region" description="Helical" evidence="1">
    <location>
        <begin position="385"/>
        <end position="407"/>
    </location>
</feature>
<feature type="transmembrane region" description="Helical" evidence="1">
    <location>
        <begin position="64"/>
        <end position="85"/>
    </location>
</feature>
<organism evidence="2 3">
    <name type="scientific">Candidatus Shapirobacteria bacterium CG2_30_35_20</name>
    <dbReference type="NCBI Taxonomy" id="1805376"/>
    <lineage>
        <taxon>Bacteria</taxon>
        <taxon>Candidatus Shapironibacteriota</taxon>
    </lineage>
</organism>
<name>A0A1J5HQJ4_9BACT</name>
<proteinExistence type="predicted"/>
<dbReference type="Proteomes" id="UP000182344">
    <property type="component" value="Unassembled WGS sequence"/>
</dbReference>
<feature type="transmembrane region" description="Helical" evidence="1">
    <location>
        <begin position="210"/>
        <end position="238"/>
    </location>
</feature>
<feature type="transmembrane region" description="Helical" evidence="1">
    <location>
        <begin position="413"/>
        <end position="435"/>
    </location>
</feature>
<gene>
    <name evidence="2" type="ORF">AUK05_01350</name>
</gene>
<dbReference type="InterPro" id="IPR051533">
    <property type="entry name" value="WaaL-like"/>
</dbReference>
<feature type="transmembrane region" description="Helical" evidence="1">
    <location>
        <begin position="122"/>
        <end position="140"/>
    </location>
</feature>
<feature type="transmembrane region" description="Helical" evidence="1">
    <location>
        <begin position="442"/>
        <end position="458"/>
    </location>
</feature>
<keyword evidence="1" id="KW-0812">Transmembrane</keyword>
<protein>
    <recommendedName>
        <fullName evidence="4">O-antigen polymerase</fullName>
    </recommendedName>
</protein>
<dbReference type="PANTHER" id="PTHR37422">
    <property type="entry name" value="TEICHURONIC ACID BIOSYNTHESIS PROTEIN TUAE"/>
    <property type="match status" value="1"/>
</dbReference>
<evidence type="ECO:0000313" key="2">
    <source>
        <dbReference type="EMBL" id="OIP87369.1"/>
    </source>
</evidence>
<comment type="caution">
    <text evidence="2">The sequence shown here is derived from an EMBL/GenBank/DDBJ whole genome shotgun (WGS) entry which is preliminary data.</text>
</comment>
<keyword evidence="1" id="KW-0472">Membrane</keyword>
<dbReference type="STRING" id="1805376.AUK05_01350"/>